<name>A0A0E9QHS5_ANGAN</name>
<dbReference type="EMBL" id="GBXM01092687">
    <property type="protein sequence ID" value="JAH15890.1"/>
    <property type="molecule type" value="Transcribed_RNA"/>
</dbReference>
<proteinExistence type="predicted"/>
<evidence type="ECO:0000313" key="1">
    <source>
        <dbReference type="EMBL" id="JAH15890.1"/>
    </source>
</evidence>
<accession>A0A0E9QHS5</accession>
<reference evidence="1" key="1">
    <citation type="submission" date="2014-11" db="EMBL/GenBank/DDBJ databases">
        <authorList>
            <person name="Amaro Gonzalez C."/>
        </authorList>
    </citation>
    <scope>NUCLEOTIDE SEQUENCE</scope>
</reference>
<protein>
    <submittedName>
        <fullName evidence="1">Uncharacterized protein</fullName>
    </submittedName>
</protein>
<organism evidence="1">
    <name type="scientific">Anguilla anguilla</name>
    <name type="common">European freshwater eel</name>
    <name type="synonym">Muraena anguilla</name>
    <dbReference type="NCBI Taxonomy" id="7936"/>
    <lineage>
        <taxon>Eukaryota</taxon>
        <taxon>Metazoa</taxon>
        <taxon>Chordata</taxon>
        <taxon>Craniata</taxon>
        <taxon>Vertebrata</taxon>
        <taxon>Euteleostomi</taxon>
        <taxon>Actinopterygii</taxon>
        <taxon>Neopterygii</taxon>
        <taxon>Teleostei</taxon>
        <taxon>Anguilliformes</taxon>
        <taxon>Anguillidae</taxon>
        <taxon>Anguilla</taxon>
    </lineage>
</organism>
<sequence length="87" mass="9780">MGCSFLSTHFQLFVISVKVYYGLICPHNFQSSSGSYQSALVNSKLAFRVFLPVRGGGTQMVTNGIFTPVPWRLLVTYHCFRVFLHSS</sequence>
<reference evidence="1" key="2">
    <citation type="journal article" date="2015" name="Fish Shellfish Immunol.">
        <title>Early steps in the European eel (Anguilla anguilla)-Vibrio vulnificus interaction in the gills: Role of the RtxA13 toxin.</title>
        <authorList>
            <person name="Callol A."/>
            <person name="Pajuelo D."/>
            <person name="Ebbesson L."/>
            <person name="Teles M."/>
            <person name="MacKenzie S."/>
            <person name="Amaro C."/>
        </authorList>
    </citation>
    <scope>NUCLEOTIDE SEQUENCE</scope>
</reference>
<dbReference type="AlphaFoldDB" id="A0A0E9QHS5"/>